<dbReference type="Proteomes" id="UP001152795">
    <property type="component" value="Unassembled WGS sequence"/>
</dbReference>
<evidence type="ECO:0000259" key="2">
    <source>
        <dbReference type="Pfam" id="PF20478"/>
    </source>
</evidence>
<sequence length="327" mass="36280">MAEALRESFSLEELERSELENAAALPNVDNLTTICSCRSFCLRERGRNFCPCKSMGSFCSSTCHEDFDSCMNSQRVQESDSDQSTDSELSADESHGRGRGRGRGIGRGRARGQQRGVRGRGGGQRGCGRGGGQRGRGRGQLVQEEQAGENADNHDQQLVNLVEGMDLNALRAFSLALLRRQPAAFADLINGELPGAPPEPDPEEPDPENPEWCKCGCCVAMPTQLENKCCTQTRRPCITLTPLFPQLVLDGNVLDLAMHYREDFLVLNNVRNNENFRHAAYRQYVLWQHGRLGRGNRRVVPSCCVTAICRRYPSPNGIYTGYQPARL</sequence>
<proteinExistence type="predicted"/>
<dbReference type="PANTHER" id="PTHR36981:SF3">
    <property type="entry name" value="UBIQUITIN-LIKE PROTEASE FAMILY PROFILE DOMAIN-CONTAINING PROTEIN"/>
    <property type="match status" value="1"/>
</dbReference>
<evidence type="ECO:0000256" key="1">
    <source>
        <dbReference type="SAM" id="MobiDB-lite"/>
    </source>
</evidence>
<dbReference type="InterPro" id="IPR046815">
    <property type="entry name" value="P2RX7_C"/>
</dbReference>
<organism evidence="3 4">
    <name type="scientific">Paramuricea clavata</name>
    <name type="common">Red gorgonian</name>
    <name type="synonym">Violescent sea-whip</name>
    <dbReference type="NCBI Taxonomy" id="317549"/>
    <lineage>
        <taxon>Eukaryota</taxon>
        <taxon>Metazoa</taxon>
        <taxon>Cnidaria</taxon>
        <taxon>Anthozoa</taxon>
        <taxon>Octocorallia</taxon>
        <taxon>Malacalcyonacea</taxon>
        <taxon>Plexauridae</taxon>
        <taxon>Paramuricea</taxon>
    </lineage>
</organism>
<dbReference type="AlphaFoldDB" id="A0A6S7HXZ9"/>
<accession>A0A6S7HXZ9</accession>
<dbReference type="OrthoDB" id="5985113at2759"/>
<dbReference type="EMBL" id="CACRXK020003534">
    <property type="protein sequence ID" value="CAB3999192.1"/>
    <property type="molecule type" value="Genomic_DNA"/>
</dbReference>
<gene>
    <name evidence="3" type="ORF">PACLA_8A029256</name>
</gene>
<dbReference type="Pfam" id="PF20478">
    <property type="entry name" value="P2RX7_C"/>
    <property type="match status" value="1"/>
</dbReference>
<evidence type="ECO:0000313" key="4">
    <source>
        <dbReference type="Proteomes" id="UP001152795"/>
    </source>
</evidence>
<feature type="compositionally biased region" description="Acidic residues" evidence="1">
    <location>
        <begin position="79"/>
        <end position="91"/>
    </location>
</feature>
<keyword evidence="4" id="KW-1185">Reference proteome</keyword>
<name>A0A6S7HXZ9_PARCT</name>
<feature type="compositionally biased region" description="Basic residues" evidence="1">
    <location>
        <begin position="97"/>
        <end position="112"/>
    </location>
</feature>
<feature type="region of interest" description="Disordered" evidence="1">
    <location>
        <begin position="74"/>
        <end position="154"/>
    </location>
</feature>
<reference evidence="3" key="1">
    <citation type="submission" date="2020-04" db="EMBL/GenBank/DDBJ databases">
        <authorList>
            <person name="Alioto T."/>
            <person name="Alioto T."/>
            <person name="Gomez Garrido J."/>
        </authorList>
    </citation>
    <scope>NUCLEOTIDE SEQUENCE</scope>
    <source>
        <strain evidence="3">A484AB</strain>
    </source>
</reference>
<dbReference type="PANTHER" id="PTHR36981">
    <property type="entry name" value="ZGC:195170"/>
    <property type="match status" value="1"/>
</dbReference>
<feature type="domain" description="P2X purinoreceptor 7 intracellular" evidence="2">
    <location>
        <begin position="202"/>
        <end position="323"/>
    </location>
</feature>
<feature type="compositionally biased region" description="Gly residues" evidence="1">
    <location>
        <begin position="119"/>
        <end position="134"/>
    </location>
</feature>
<protein>
    <recommendedName>
        <fullName evidence="2">P2X purinoreceptor 7 intracellular domain-containing protein</fullName>
    </recommendedName>
</protein>
<evidence type="ECO:0000313" key="3">
    <source>
        <dbReference type="EMBL" id="CAB3999192.1"/>
    </source>
</evidence>
<comment type="caution">
    <text evidence="3">The sequence shown here is derived from an EMBL/GenBank/DDBJ whole genome shotgun (WGS) entry which is preliminary data.</text>
</comment>